<comment type="similarity">
    <text evidence="2">Belongs to the MscS (TC 1.A.23) family.</text>
</comment>
<dbReference type="RefSeq" id="WP_281793952.1">
    <property type="nucleotide sequence ID" value="NZ_BSDR01000001.1"/>
</dbReference>
<evidence type="ECO:0000259" key="11">
    <source>
        <dbReference type="Pfam" id="PF21088"/>
    </source>
</evidence>
<dbReference type="InterPro" id="IPR049142">
    <property type="entry name" value="MS_channel_1st"/>
</dbReference>
<reference evidence="12" key="1">
    <citation type="submission" date="2022-12" db="EMBL/GenBank/DDBJ databases">
        <title>Reference genome sequencing for broad-spectrum identification of bacterial and archaeal isolates by mass spectrometry.</title>
        <authorList>
            <person name="Sekiguchi Y."/>
            <person name="Tourlousse D.M."/>
        </authorList>
    </citation>
    <scope>NUCLEOTIDE SEQUENCE</scope>
    <source>
        <strain evidence="12">ASRB1</strain>
    </source>
</reference>
<sequence>MKEKESEAPVNLLPSPNESPVPLQTEKLDQAGKMLGKKIDEVGKGASRKVGKWITAKAFWGISWLKLISCLLLLVLVVLVERMVRYFLLRKLQLQSEDKRAVQWWRLFLKALSKPLSLFIRIYGVYWALSPILGYFNAADGSNYVHHVASKVADLGGTVALFWFIYRFVNVVDLQLRKWAAQTESTIDDMLVPLVGRTLRVFILIIGGIMVVQNMTGIEVGPLIASLGIGGLAFALAGKDSIANFLGSLTILLDKPFQVGERIAIDSYDGFVENVGFRSTRVRTLAGHLVSIPNEKIINSTLENIGKRPYLRWQTNLTITYDTPPEKVERAVHIVEGILENHEGMREDLPPRVYFNAFNDWSLNIAVFAWYHPPNYWDYQAWIQKTCLEIMRRFKEEGIEFAFPSQTVYHVNEEKHLELQVLRDKIV</sequence>
<feature type="transmembrane region" description="Helical" evidence="8">
    <location>
        <begin position="190"/>
        <end position="212"/>
    </location>
</feature>
<feature type="transmembrane region" description="Helical" evidence="8">
    <location>
        <begin position="116"/>
        <end position="136"/>
    </location>
</feature>
<dbReference type="Proteomes" id="UP001144372">
    <property type="component" value="Unassembled WGS sequence"/>
</dbReference>
<feature type="domain" description="Mechanosensitive ion channel MscS C-terminal" evidence="10">
    <location>
        <begin position="317"/>
        <end position="401"/>
    </location>
</feature>
<dbReference type="Pfam" id="PF21082">
    <property type="entry name" value="MS_channel_3rd"/>
    <property type="match status" value="1"/>
</dbReference>
<comment type="caution">
    <text evidence="12">The sequence shown here is derived from an EMBL/GenBank/DDBJ whole genome shotgun (WGS) entry which is preliminary data.</text>
</comment>
<keyword evidence="4 8" id="KW-0812">Transmembrane</keyword>
<dbReference type="EMBL" id="BSDR01000001">
    <property type="protein sequence ID" value="GLI34597.1"/>
    <property type="molecule type" value="Genomic_DNA"/>
</dbReference>
<feature type="domain" description="Mechanosensitive ion channel transmembrane helices 2/3" evidence="11">
    <location>
        <begin position="199"/>
        <end position="239"/>
    </location>
</feature>
<evidence type="ECO:0000256" key="4">
    <source>
        <dbReference type="ARBA" id="ARBA00022692"/>
    </source>
</evidence>
<evidence type="ECO:0000259" key="9">
    <source>
        <dbReference type="Pfam" id="PF00924"/>
    </source>
</evidence>
<dbReference type="SUPFAM" id="SSF50182">
    <property type="entry name" value="Sm-like ribonucleoproteins"/>
    <property type="match status" value="1"/>
</dbReference>
<dbReference type="InterPro" id="IPR006685">
    <property type="entry name" value="MscS_channel_2nd"/>
</dbReference>
<evidence type="ECO:0000256" key="6">
    <source>
        <dbReference type="ARBA" id="ARBA00023136"/>
    </source>
</evidence>
<organism evidence="12 13">
    <name type="scientific">Desulforhabdus amnigena</name>
    <dbReference type="NCBI Taxonomy" id="40218"/>
    <lineage>
        <taxon>Bacteria</taxon>
        <taxon>Pseudomonadati</taxon>
        <taxon>Thermodesulfobacteriota</taxon>
        <taxon>Syntrophobacteria</taxon>
        <taxon>Syntrophobacterales</taxon>
        <taxon>Syntrophobacteraceae</taxon>
        <taxon>Desulforhabdus</taxon>
    </lineage>
</organism>
<dbReference type="SUPFAM" id="SSF82689">
    <property type="entry name" value="Mechanosensitive channel protein MscS (YggB), C-terminal domain"/>
    <property type="match status" value="1"/>
</dbReference>
<dbReference type="InterPro" id="IPR011066">
    <property type="entry name" value="MscS_channel_C_sf"/>
</dbReference>
<dbReference type="PANTHER" id="PTHR30566">
    <property type="entry name" value="YNAI-RELATED MECHANOSENSITIVE ION CHANNEL"/>
    <property type="match status" value="1"/>
</dbReference>
<dbReference type="SUPFAM" id="SSF82861">
    <property type="entry name" value="Mechanosensitive channel protein MscS (YggB), transmembrane region"/>
    <property type="match status" value="1"/>
</dbReference>
<name>A0A9W6D1U1_9BACT</name>
<evidence type="ECO:0000259" key="10">
    <source>
        <dbReference type="Pfam" id="PF21082"/>
    </source>
</evidence>
<keyword evidence="6 8" id="KW-0472">Membrane</keyword>
<feature type="transmembrane region" description="Helical" evidence="8">
    <location>
        <begin position="218"/>
        <end position="237"/>
    </location>
</feature>
<evidence type="ECO:0000256" key="3">
    <source>
        <dbReference type="ARBA" id="ARBA00022475"/>
    </source>
</evidence>
<feature type="domain" description="Mechanosensitive ion channel MscS" evidence="9">
    <location>
        <begin position="240"/>
        <end position="305"/>
    </location>
</feature>
<dbReference type="InterPro" id="IPR010920">
    <property type="entry name" value="LSM_dom_sf"/>
</dbReference>
<dbReference type="GO" id="GO:0005886">
    <property type="term" value="C:plasma membrane"/>
    <property type="evidence" value="ECO:0007669"/>
    <property type="project" value="UniProtKB-SubCell"/>
</dbReference>
<protein>
    <submittedName>
        <fullName evidence="12">Large conductance mechanosensitive channel protein MscL</fullName>
    </submittedName>
</protein>
<keyword evidence="5 8" id="KW-1133">Transmembrane helix</keyword>
<proteinExistence type="inferred from homology"/>
<evidence type="ECO:0000313" key="13">
    <source>
        <dbReference type="Proteomes" id="UP001144372"/>
    </source>
</evidence>
<dbReference type="Pfam" id="PF00924">
    <property type="entry name" value="MS_channel_2nd"/>
    <property type="match status" value="1"/>
</dbReference>
<dbReference type="InterPro" id="IPR049278">
    <property type="entry name" value="MS_channel_C"/>
</dbReference>
<keyword evidence="3" id="KW-1003">Cell membrane</keyword>
<evidence type="ECO:0000256" key="2">
    <source>
        <dbReference type="ARBA" id="ARBA00008017"/>
    </source>
</evidence>
<evidence type="ECO:0000313" key="12">
    <source>
        <dbReference type="EMBL" id="GLI34597.1"/>
    </source>
</evidence>
<dbReference type="Gene3D" id="1.10.287.1260">
    <property type="match status" value="1"/>
</dbReference>
<dbReference type="InterPro" id="IPR011014">
    <property type="entry name" value="MscS_channel_TM-2"/>
</dbReference>
<gene>
    <name evidence="12" type="ORF">DAMNIGENAA_20300</name>
</gene>
<dbReference type="Pfam" id="PF21088">
    <property type="entry name" value="MS_channel_1st"/>
    <property type="match status" value="1"/>
</dbReference>
<evidence type="ECO:0000256" key="8">
    <source>
        <dbReference type="SAM" id="Phobius"/>
    </source>
</evidence>
<feature type="transmembrane region" description="Helical" evidence="8">
    <location>
        <begin position="148"/>
        <end position="169"/>
    </location>
</feature>
<feature type="region of interest" description="Disordered" evidence="7">
    <location>
        <begin position="1"/>
        <end position="23"/>
    </location>
</feature>
<comment type="subcellular location">
    <subcellularLocation>
        <location evidence="1">Cell membrane</location>
        <topology evidence="1">Multi-pass membrane protein</topology>
    </subcellularLocation>
</comment>
<dbReference type="InterPro" id="IPR023408">
    <property type="entry name" value="MscS_beta-dom_sf"/>
</dbReference>
<dbReference type="PANTHER" id="PTHR30566:SF5">
    <property type="entry name" value="MECHANOSENSITIVE ION CHANNEL PROTEIN 1, MITOCHONDRIAL-RELATED"/>
    <property type="match status" value="1"/>
</dbReference>
<dbReference type="Gene3D" id="2.30.30.60">
    <property type="match status" value="1"/>
</dbReference>
<dbReference type="AlphaFoldDB" id="A0A9W6D1U1"/>
<accession>A0A9W6D1U1</accession>
<keyword evidence="13" id="KW-1185">Reference proteome</keyword>
<evidence type="ECO:0000256" key="1">
    <source>
        <dbReference type="ARBA" id="ARBA00004651"/>
    </source>
</evidence>
<feature type="transmembrane region" description="Helical" evidence="8">
    <location>
        <begin position="58"/>
        <end position="80"/>
    </location>
</feature>
<dbReference type="GO" id="GO:0008381">
    <property type="term" value="F:mechanosensitive monoatomic ion channel activity"/>
    <property type="evidence" value="ECO:0007669"/>
    <property type="project" value="UniProtKB-ARBA"/>
</dbReference>
<evidence type="ECO:0000256" key="7">
    <source>
        <dbReference type="SAM" id="MobiDB-lite"/>
    </source>
</evidence>
<dbReference type="Gene3D" id="3.30.70.100">
    <property type="match status" value="1"/>
</dbReference>
<evidence type="ECO:0000256" key="5">
    <source>
        <dbReference type="ARBA" id="ARBA00022989"/>
    </source>
</evidence>